<dbReference type="STRING" id="1351755.CCH01_26590"/>
<dbReference type="Gene3D" id="1.10.10.10">
    <property type="entry name" value="Winged helix-like DNA-binding domain superfamily/Winged helix DNA-binding domain"/>
    <property type="match status" value="1"/>
</dbReference>
<protein>
    <recommendedName>
        <fullName evidence="3">methylated-DNA--[protein]-cysteine S-methyltransferase</fullName>
        <ecNumber evidence="3">2.1.1.63</ecNumber>
    </recommendedName>
</protein>
<comment type="similarity">
    <text evidence="2">Belongs to the MGMT family.</text>
</comment>
<proteinExistence type="inferred from homology"/>
<dbReference type="GO" id="GO:0003908">
    <property type="term" value="F:methylated-DNA-[protein]-cysteine S-methyltransferase activity"/>
    <property type="evidence" value="ECO:0007669"/>
    <property type="project" value="UniProtKB-EC"/>
</dbReference>
<dbReference type="InterPro" id="IPR036631">
    <property type="entry name" value="MGMT_N_sf"/>
</dbReference>
<dbReference type="EMBL" id="LT799839">
    <property type="protein sequence ID" value="SLK22978.1"/>
    <property type="molecule type" value="Genomic_DNA"/>
</dbReference>
<gene>
    <name evidence="11" type="ORF">CCH01_26590</name>
</gene>
<dbReference type="RefSeq" id="WP_021876818.1">
    <property type="nucleotide sequence ID" value="NZ_CBML010000008.1"/>
</dbReference>
<dbReference type="GO" id="GO:0006281">
    <property type="term" value="P:DNA repair"/>
    <property type="evidence" value="ECO:0007669"/>
    <property type="project" value="UniProtKB-KW"/>
</dbReference>
<evidence type="ECO:0000256" key="7">
    <source>
        <dbReference type="ARBA" id="ARBA00023204"/>
    </source>
</evidence>
<dbReference type="FunFam" id="1.10.10.10:FF:000214">
    <property type="entry name" value="Methylated-DNA--protein-cysteine methyltransferase"/>
    <property type="match status" value="1"/>
</dbReference>
<dbReference type="InterPro" id="IPR036388">
    <property type="entry name" value="WH-like_DNA-bd_sf"/>
</dbReference>
<dbReference type="PANTHER" id="PTHR10815">
    <property type="entry name" value="METHYLATED-DNA--PROTEIN-CYSTEINE METHYLTRANSFERASE"/>
    <property type="match status" value="1"/>
</dbReference>
<comment type="catalytic activity">
    <reaction evidence="1">
        <text>a 4-O-methyl-thymidine in DNA + L-cysteinyl-[protein] = a thymidine in DNA + S-methyl-L-cysteinyl-[protein]</text>
        <dbReference type="Rhea" id="RHEA:53428"/>
        <dbReference type="Rhea" id="RHEA-COMP:10131"/>
        <dbReference type="Rhea" id="RHEA-COMP:10132"/>
        <dbReference type="Rhea" id="RHEA-COMP:13555"/>
        <dbReference type="Rhea" id="RHEA-COMP:13556"/>
        <dbReference type="ChEBI" id="CHEBI:29950"/>
        <dbReference type="ChEBI" id="CHEBI:82612"/>
        <dbReference type="ChEBI" id="CHEBI:137386"/>
        <dbReference type="ChEBI" id="CHEBI:137387"/>
        <dbReference type="EC" id="2.1.1.63"/>
    </reaction>
</comment>
<dbReference type="Gene3D" id="3.30.160.70">
    <property type="entry name" value="Methylated DNA-protein cysteine methyltransferase domain"/>
    <property type="match status" value="1"/>
</dbReference>
<dbReference type="CDD" id="cd06445">
    <property type="entry name" value="ATase"/>
    <property type="match status" value="1"/>
</dbReference>
<evidence type="ECO:0000259" key="9">
    <source>
        <dbReference type="Pfam" id="PF01035"/>
    </source>
</evidence>
<evidence type="ECO:0000256" key="5">
    <source>
        <dbReference type="ARBA" id="ARBA00022679"/>
    </source>
</evidence>
<reference evidence="12" key="1">
    <citation type="submission" date="2017-03" db="EMBL/GenBank/DDBJ databases">
        <authorList>
            <person name="Falquet L."/>
            <person name="Falquet L."/>
        </authorList>
    </citation>
    <scope>NUCLEOTIDE SEQUENCE [LARGE SCALE GENOMIC DNA]</scope>
</reference>
<evidence type="ECO:0000313" key="11">
    <source>
        <dbReference type="EMBL" id="SLK22978.1"/>
    </source>
</evidence>
<dbReference type="SUPFAM" id="SSF46767">
    <property type="entry name" value="Methylated DNA-protein cysteine methyltransferase, C-terminal domain"/>
    <property type="match status" value="1"/>
</dbReference>
<feature type="domain" description="Methylated-DNA-[protein]-cysteine S-methyltransferase DNA binding" evidence="9">
    <location>
        <begin position="83"/>
        <end position="162"/>
    </location>
</feature>
<dbReference type="GeneID" id="66302813"/>
<dbReference type="InterPro" id="IPR036217">
    <property type="entry name" value="MethylDNA_cys_MeTrfase_DNAb"/>
</dbReference>
<dbReference type="Pfam" id="PF02870">
    <property type="entry name" value="Methyltransf_1N"/>
    <property type="match status" value="1"/>
</dbReference>
<dbReference type="Proteomes" id="UP000190476">
    <property type="component" value="Chromosome I"/>
</dbReference>
<evidence type="ECO:0000256" key="8">
    <source>
        <dbReference type="ARBA" id="ARBA00049348"/>
    </source>
</evidence>
<organism evidence="11 12">
    <name type="scientific">Clostridium chauvoei JF4335</name>
    <dbReference type="NCBI Taxonomy" id="1351755"/>
    <lineage>
        <taxon>Bacteria</taxon>
        <taxon>Bacillati</taxon>
        <taxon>Bacillota</taxon>
        <taxon>Clostridia</taxon>
        <taxon>Eubacteriales</taxon>
        <taxon>Clostridiaceae</taxon>
        <taxon>Clostridium</taxon>
    </lineage>
</organism>
<keyword evidence="5 11" id="KW-0808">Transferase</keyword>
<dbReference type="AlphaFoldDB" id="S6EUF7"/>
<comment type="catalytic activity">
    <reaction evidence="8">
        <text>a 6-O-methyl-2'-deoxyguanosine in DNA + L-cysteinyl-[protein] = S-methyl-L-cysteinyl-[protein] + a 2'-deoxyguanosine in DNA</text>
        <dbReference type="Rhea" id="RHEA:24000"/>
        <dbReference type="Rhea" id="RHEA-COMP:10131"/>
        <dbReference type="Rhea" id="RHEA-COMP:10132"/>
        <dbReference type="Rhea" id="RHEA-COMP:11367"/>
        <dbReference type="Rhea" id="RHEA-COMP:11368"/>
        <dbReference type="ChEBI" id="CHEBI:29950"/>
        <dbReference type="ChEBI" id="CHEBI:82612"/>
        <dbReference type="ChEBI" id="CHEBI:85445"/>
        <dbReference type="ChEBI" id="CHEBI:85448"/>
        <dbReference type="EC" id="2.1.1.63"/>
    </reaction>
</comment>
<evidence type="ECO:0000256" key="4">
    <source>
        <dbReference type="ARBA" id="ARBA00022603"/>
    </source>
</evidence>
<keyword evidence="12" id="KW-1185">Reference proteome</keyword>
<evidence type="ECO:0000256" key="1">
    <source>
        <dbReference type="ARBA" id="ARBA00001286"/>
    </source>
</evidence>
<dbReference type="Pfam" id="PF01035">
    <property type="entry name" value="DNA_binding_1"/>
    <property type="match status" value="1"/>
</dbReference>
<keyword evidence="6" id="KW-0227">DNA damage</keyword>
<dbReference type="SUPFAM" id="SSF53155">
    <property type="entry name" value="Methylated DNA-protein cysteine methyltransferase domain"/>
    <property type="match status" value="1"/>
</dbReference>
<evidence type="ECO:0000256" key="3">
    <source>
        <dbReference type="ARBA" id="ARBA00011918"/>
    </source>
</evidence>
<evidence type="ECO:0000256" key="6">
    <source>
        <dbReference type="ARBA" id="ARBA00022763"/>
    </source>
</evidence>
<feature type="domain" description="Methylguanine DNA methyltransferase ribonuclease-like" evidence="10">
    <location>
        <begin position="6"/>
        <end position="78"/>
    </location>
</feature>
<keyword evidence="7" id="KW-0234">DNA repair</keyword>
<evidence type="ECO:0000313" key="12">
    <source>
        <dbReference type="Proteomes" id="UP000190476"/>
    </source>
</evidence>
<name>S6EUF7_9CLOT</name>
<dbReference type="EC" id="2.1.1.63" evidence="3"/>
<dbReference type="NCBIfam" id="TIGR00589">
    <property type="entry name" value="ogt"/>
    <property type="match status" value="1"/>
</dbReference>
<accession>S6EUF7</accession>
<dbReference type="InterPro" id="IPR014048">
    <property type="entry name" value="MethylDNA_cys_MeTrfase_DNA-bd"/>
</dbReference>
<sequence length="165" mass="19016">MKEKLLVYDKLDTPIGTIYIVMDEKGLKKVEIIESKWYEFLNLNSNLRLDIDGCKKVKIQIEEYFKGTRKIFNIPISIEDTTFRMKVWSELNNIPYGETTSYGDIANKIGNPKASRAIGQANRANPIPIIIPCHRVKSKNGKLIGYVGDNIDIQKILLEHENRYK</sequence>
<dbReference type="GO" id="GO:0032259">
    <property type="term" value="P:methylation"/>
    <property type="evidence" value="ECO:0007669"/>
    <property type="project" value="UniProtKB-KW"/>
</dbReference>
<keyword evidence="4 11" id="KW-0489">Methyltransferase</keyword>
<dbReference type="PANTHER" id="PTHR10815:SF13">
    <property type="entry name" value="METHYLATED-DNA--PROTEIN-CYSTEINE METHYLTRANSFERASE"/>
    <property type="match status" value="1"/>
</dbReference>
<evidence type="ECO:0000259" key="10">
    <source>
        <dbReference type="Pfam" id="PF02870"/>
    </source>
</evidence>
<dbReference type="InterPro" id="IPR008332">
    <property type="entry name" value="MethylG_MeTrfase_N"/>
</dbReference>
<evidence type="ECO:0000256" key="2">
    <source>
        <dbReference type="ARBA" id="ARBA00008711"/>
    </source>
</evidence>